<sequence length="114" mass="12477">RHSSQMKRLCVYLIRHAESENNARGDHDVSGSDTPGDAGCDDGVSSPAAKRAKTRQADPGLTEQGHAQARAVGQLLRRLQTDEKTRPEQRPRLLFASGFKRALQTCRHVSEATG</sequence>
<reference evidence="2" key="1">
    <citation type="submission" date="2023-10" db="EMBL/GenBank/DDBJ databases">
        <authorList>
            <person name="Chen Y."/>
            <person name="Shah S."/>
            <person name="Dougan E. K."/>
            <person name="Thang M."/>
            <person name="Chan C."/>
        </authorList>
    </citation>
    <scope>NUCLEOTIDE SEQUENCE [LARGE SCALE GENOMIC DNA]</scope>
</reference>
<comment type="caution">
    <text evidence="2">The sequence shown here is derived from an EMBL/GenBank/DDBJ whole genome shotgun (WGS) entry which is preliminary data.</text>
</comment>
<dbReference type="SUPFAM" id="SSF53254">
    <property type="entry name" value="Phosphoglycerate mutase-like"/>
    <property type="match status" value="1"/>
</dbReference>
<evidence type="ECO:0000256" key="1">
    <source>
        <dbReference type="SAM" id="MobiDB-lite"/>
    </source>
</evidence>
<evidence type="ECO:0000313" key="2">
    <source>
        <dbReference type="EMBL" id="CAK0886927.1"/>
    </source>
</evidence>
<dbReference type="PANTHER" id="PTHR48100:SF1">
    <property type="entry name" value="HISTIDINE PHOSPHATASE FAMILY PROTEIN-RELATED"/>
    <property type="match status" value="1"/>
</dbReference>
<dbReference type="PANTHER" id="PTHR48100">
    <property type="entry name" value="BROAD-SPECIFICITY PHOSPHATASE YOR283W-RELATED"/>
    <property type="match status" value="1"/>
</dbReference>
<feature type="non-terminal residue" evidence="2">
    <location>
        <position position="1"/>
    </location>
</feature>
<organism evidence="2 3">
    <name type="scientific">Prorocentrum cordatum</name>
    <dbReference type="NCBI Taxonomy" id="2364126"/>
    <lineage>
        <taxon>Eukaryota</taxon>
        <taxon>Sar</taxon>
        <taxon>Alveolata</taxon>
        <taxon>Dinophyceae</taxon>
        <taxon>Prorocentrales</taxon>
        <taxon>Prorocentraceae</taxon>
        <taxon>Prorocentrum</taxon>
    </lineage>
</organism>
<dbReference type="CDD" id="cd07067">
    <property type="entry name" value="HP_PGM_like"/>
    <property type="match status" value="1"/>
</dbReference>
<gene>
    <name evidence="2" type="ORF">PCOR1329_LOCUS68142</name>
</gene>
<dbReference type="Pfam" id="PF00300">
    <property type="entry name" value="His_Phos_1"/>
    <property type="match status" value="1"/>
</dbReference>
<name>A0ABN9WK68_9DINO</name>
<feature type="region of interest" description="Disordered" evidence="1">
    <location>
        <begin position="20"/>
        <end position="67"/>
    </location>
</feature>
<dbReference type="Gene3D" id="3.40.50.1240">
    <property type="entry name" value="Phosphoglycerate mutase-like"/>
    <property type="match status" value="1"/>
</dbReference>
<evidence type="ECO:0000313" key="3">
    <source>
        <dbReference type="Proteomes" id="UP001189429"/>
    </source>
</evidence>
<evidence type="ECO:0008006" key="4">
    <source>
        <dbReference type="Google" id="ProtNLM"/>
    </source>
</evidence>
<dbReference type="EMBL" id="CAUYUJ010018870">
    <property type="protein sequence ID" value="CAK0886927.1"/>
    <property type="molecule type" value="Genomic_DNA"/>
</dbReference>
<feature type="non-terminal residue" evidence="2">
    <location>
        <position position="114"/>
    </location>
</feature>
<dbReference type="InterPro" id="IPR013078">
    <property type="entry name" value="His_Pase_superF_clade-1"/>
</dbReference>
<dbReference type="InterPro" id="IPR050275">
    <property type="entry name" value="PGM_Phosphatase"/>
</dbReference>
<proteinExistence type="predicted"/>
<feature type="compositionally biased region" description="Basic and acidic residues" evidence="1">
    <location>
        <begin position="20"/>
        <end position="30"/>
    </location>
</feature>
<dbReference type="InterPro" id="IPR029033">
    <property type="entry name" value="His_PPase_superfam"/>
</dbReference>
<keyword evidence="3" id="KW-1185">Reference proteome</keyword>
<accession>A0ABN9WK68</accession>
<protein>
    <recommendedName>
        <fullName evidence="4">Phosphoglycerate mutase (2,3-diphosphoglycerate-dependent)</fullName>
    </recommendedName>
</protein>
<dbReference type="PIRSF" id="PIRSF000709">
    <property type="entry name" value="6PFK_2-Ptase"/>
    <property type="match status" value="1"/>
</dbReference>
<dbReference type="Proteomes" id="UP001189429">
    <property type="component" value="Unassembled WGS sequence"/>
</dbReference>